<dbReference type="RefSeq" id="WP_379495202.1">
    <property type="nucleotide sequence ID" value="NZ_JBHSAO010000001.1"/>
</dbReference>
<dbReference type="InterPro" id="IPR013557">
    <property type="entry name" value="AntA/B_antirep"/>
</dbReference>
<dbReference type="PANTHER" id="PTHR36180:SF1">
    <property type="entry name" value="ANTA_ANTB ANTIREPRESSOR DOMAIN-CONTAINING PROTEIN"/>
    <property type="match status" value="1"/>
</dbReference>
<dbReference type="PANTHER" id="PTHR36180">
    <property type="entry name" value="DNA-BINDING PROTEIN-RELATED-RELATED"/>
    <property type="match status" value="1"/>
</dbReference>
<evidence type="ECO:0000259" key="1">
    <source>
        <dbReference type="Pfam" id="PF08346"/>
    </source>
</evidence>
<organism evidence="2 3">
    <name type="scientific">Oceanobacillus longus</name>
    <dbReference type="NCBI Taxonomy" id="930120"/>
    <lineage>
        <taxon>Bacteria</taxon>
        <taxon>Bacillati</taxon>
        <taxon>Bacillota</taxon>
        <taxon>Bacilli</taxon>
        <taxon>Bacillales</taxon>
        <taxon>Bacillaceae</taxon>
        <taxon>Oceanobacillus</taxon>
    </lineage>
</organism>
<feature type="domain" description="AntA/AntB antirepressor" evidence="1">
    <location>
        <begin position="32"/>
        <end position="103"/>
    </location>
</feature>
<accession>A0ABV8GS79</accession>
<evidence type="ECO:0000313" key="2">
    <source>
        <dbReference type="EMBL" id="MFC4022702.1"/>
    </source>
</evidence>
<keyword evidence="3" id="KW-1185">Reference proteome</keyword>
<dbReference type="Pfam" id="PF08346">
    <property type="entry name" value="AntA"/>
    <property type="match status" value="1"/>
</dbReference>
<comment type="caution">
    <text evidence="2">The sequence shown here is derived from an EMBL/GenBank/DDBJ whole genome shotgun (WGS) entry which is preliminary data.</text>
</comment>
<dbReference type="EMBL" id="JBHSAO010000001">
    <property type="protein sequence ID" value="MFC4022702.1"/>
    <property type="molecule type" value="Genomic_DNA"/>
</dbReference>
<dbReference type="Proteomes" id="UP001595772">
    <property type="component" value="Unassembled WGS sequence"/>
</dbReference>
<protein>
    <submittedName>
        <fullName evidence="2">AntA/AntB antirepressor family protein</fullName>
    </submittedName>
</protein>
<proteinExistence type="predicted"/>
<evidence type="ECO:0000313" key="3">
    <source>
        <dbReference type="Proteomes" id="UP001595772"/>
    </source>
</evidence>
<name>A0ABV8GS79_9BACI</name>
<gene>
    <name evidence="2" type="ORF">ACFOUV_02580</name>
</gene>
<reference evidence="3" key="1">
    <citation type="journal article" date="2019" name="Int. J. Syst. Evol. Microbiol.">
        <title>The Global Catalogue of Microorganisms (GCM) 10K type strain sequencing project: providing services to taxonomists for standard genome sequencing and annotation.</title>
        <authorList>
            <consortium name="The Broad Institute Genomics Platform"/>
            <consortium name="The Broad Institute Genome Sequencing Center for Infectious Disease"/>
            <person name="Wu L."/>
            <person name="Ma J."/>
        </authorList>
    </citation>
    <scope>NUCLEOTIDE SEQUENCE [LARGE SCALE GENOMIC DNA]</scope>
    <source>
        <strain evidence="3">IBRC-M 10703</strain>
    </source>
</reference>
<sequence>MTKNTQLALFEVKGLLEGMVNVIITDRKEQLVNARELHEALEVKTRFDMWIKRRIEQVGLEENIDYFSTTKIVRIEGTNISKETSEYYFRLDAAKEVAMMENNEMGRKFRKYFIEMERQAIRFLGKEVRRSLTDTIRDHWQPKVPAQYGLFTNELIYKPLFGTTSKKLIKNRNISGSLRDGLSKEELKMVEKAEQGASTLIDFGFEYKEVKARMNQKFGGMLVD</sequence>